<accession>A0A915PB95</accession>
<reference evidence="3" key="1">
    <citation type="submission" date="2022-11" db="UniProtKB">
        <authorList>
            <consortium name="WormBaseParasite"/>
        </authorList>
    </citation>
    <scope>IDENTIFICATION</scope>
</reference>
<feature type="compositionally biased region" description="Basic and acidic residues" evidence="1">
    <location>
        <begin position="796"/>
        <end position="806"/>
    </location>
</feature>
<evidence type="ECO:0000256" key="1">
    <source>
        <dbReference type="SAM" id="MobiDB-lite"/>
    </source>
</evidence>
<dbReference type="AlphaFoldDB" id="A0A915PB95"/>
<feature type="compositionally biased region" description="Polar residues" evidence="1">
    <location>
        <begin position="818"/>
        <end position="832"/>
    </location>
</feature>
<organism evidence="2 3">
    <name type="scientific">Setaria digitata</name>
    <dbReference type="NCBI Taxonomy" id="48799"/>
    <lineage>
        <taxon>Eukaryota</taxon>
        <taxon>Metazoa</taxon>
        <taxon>Ecdysozoa</taxon>
        <taxon>Nematoda</taxon>
        <taxon>Chromadorea</taxon>
        <taxon>Rhabditida</taxon>
        <taxon>Spirurina</taxon>
        <taxon>Spiruromorpha</taxon>
        <taxon>Filarioidea</taxon>
        <taxon>Setariidae</taxon>
        <taxon>Setaria</taxon>
    </lineage>
</organism>
<proteinExistence type="predicted"/>
<evidence type="ECO:0000313" key="3">
    <source>
        <dbReference type="WBParaSite" id="sdigi.contig1.g217.t1"/>
    </source>
</evidence>
<protein>
    <submittedName>
        <fullName evidence="3">DUF3741 domain-containing protein</fullName>
    </submittedName>
</protein>
<dbReference type="WBParaSite" id="sdigi.contig1.g217.t1">
    <property type="protein sequence ID" value="sdigi.contig1.g217.t1"/>
    <property type="gene ID" value="sdigi.contig1.g217"/>
</dbReference>
<sequence>MQRTLSEVKTCANRQQDRVASALASVRGLGVAVRQCWWVGCFGCADRGGTTDRVCFLAFTYSCPATLRLLSLIPRGPVENTAVRFRDPSEIKEFVTGDNSSAESHHILWWRRIKAVVGARRDSMGLGTVIDISATPVNSEQFIMRSIKNDCDDEGTGMSSGQITTTFRPSSLFLDHSMSPPEAKDAVSSQNSNLRDMIQLSDVHEDVPSDPFVFSTHQLEANEIHPPNGTNATLDSGQVLEDHCFDSGSCPHDPEPSTSEEGLSSREADSEQKSQSPNSVNGKCDLRTLADVGNSNQTTANDPHNASEFRKDVTTQLSIYMPRGNRNQLVGNIALGPQISSNIPKQEAYPEADVHRGSRRSLIGTAPLSPNHYGSVLAQASLPFQASKRLHPSGSRKSSVLSNAKEILARPEWEISADLKQFQQKKQKVQEERKTVALSSSLPVVGAGEDHLQIPSEQMLNKALDLLRRPVQDDMNESKTAIKRSYSKKVASSNVMDYKDGLNRKVLQEKIGKLRDKNGLALSVPHLERAHLSQLANLLQRFKNHFAVRDFLSKEVSDHVFGDDSAATAEELINDSQDSVSGRIDKQLMRYVMDADATESEGSEEETEEQIPSTSSAYFQYGSLPSRAYFDERVRLGALDAKALCVEEDCEEKISVVYRQLNNIKKQKKVVFSWNIETLSECCSRCLPFNGSRRRLLKRRKVESVEENGRAAQEIPILLDATERVRAYAAVDNRVYPPLPSFSVVPIERRAEVYCRRRSTRPVIHLRKRSDRSPWTTFLEERKVVVKEAVIVDDRQARRKRERSESEESYDDDEDYQPPTNYSQRTSYSKRSANLKRAGSNLVGRSFDRKRNGDFRSRRFTSHRLRLLRSNDVEDGLIEPLPGLPQKIDYKEICIPHWERKPLKLETEEGSSCTHLAECSCVANISRRHLPYELNERKRFQQYRDYVAAKSAATASKLSGSSHSKLRATSTAPSATGSAESLSLLESVQSVSAAPSPATVCCAFDDDQLSSNNGESVSVPDYDRPSMAPPYSPRVFPVSPVKLLQYY</sequence>
<feature type="region of interest" description="Disordered" evidence="1">
    <location>
        <begin position="242"/>
        <end position="284"/>
    </location>
</feature>
<feature type="compositionally biased region" description="Acidic residues" evidence="1">
    <location>
        <begin position="807"/>
        <end position="816"/>
    </location>
</feature>
<feature type="compositionally biased region" description="Basic and acidic residues" evidence="1">
    <location>
        <begin position="263"/>
        <end position="272"/>
    </location>
</feature>
<dbReference type="Proteomes" id="UP000887581">
    <property type="component" value="Unplaced"/>
</dbReference>
<evidence type="ECO:0000313" key="2">
    <source>
        <dbReference type="Proteomes" id="UP000887581"/>
    </source>
</evidence>
<feature type="region of interest" description="Disordered" evidence="1">
    <location>
        <begin position="1010"/>
        <end position="1031"/>
    </location>
</feature>
<name>A0A915PB95_9BILA</name>
<feature type="region of interest" description="Disordered" evidence="1">
    <location>
        <begin position="796"/>
        <end position="835"/>
    </location>
</feature>
<keyword evidence="2" id="KW-1185">Reference proteome</keyword>